<keyword evidence="2" id="KW-1185">Reference proteome</keyword>
<gene>
    <name evidence="1" type="ORF">G2W53_015939</name>
</gene>
<dbReference type="Proteomes" id="UP000634136">
    <property type="component" value="Unassembled WGS sequence"/>
</dbReference>
<dbReference type="AlphaFoldDB" id="A0A835C6A5"/>
<name>A0A835C6A5_9FABA</name>
<protein>
    <submittedName>
        <fullName evidence="1">Uncharacterized protein</fullName>
    </submittedName>
</protein>
<comment type="caution">
    <text evidence="1">The sequence shown here is derived from an EMBL/GenBank/DDBJ whole genome shotgun (WGS) entry which is preliminary data.</text>
</comment>
<reference evidence="1" key="1">
    <citation type="submission" date="2020-09" db="EMBL/GenBank/DDBJ databases">
        <title>Genome-Enabled Discovery of Anthraquinone Biosynthesis in Senna tora.</title>
        <authorList>
            <person name="Kang S.-H."/>
            <person name="Pandey R.P."/>
            <person name="Lee C.-M."/>
            <person name="Sim J.-S."/>
            <person name="Jeong J.-T."/>
            <person name="Choi B.-S."/>
            <person name="Jung M."/>
            <person name="Ginzburg D."/>
            <person name="Zhao K."/>
            <person name="Won S.Y."/>
            <person name="Oh T.-J."/>
            <person name="Yu Y."/>
            <person name="Kim N.-H."/>
            <person name="Lee O.R."/>
            <person name="Lee T.-H."/>
            <person name="Bashyal P."/>
            <person name="Kim T.-S."/>
            <person name="Lee W.-H."/>
            <person name="Kawkins C."/>
            <person name="Kim C.-K."/>
            <person name="Kim J.S."/>
            <person name="Ahn B.O."/>
            <person name="Rhee S.Y."/>
            <person name="Sohng J.K."/>
        </authorList>
    </citation>
    <scope>NUCLEOTIDE SEQUENCE</scope>
    <source>
        <tissue evidence="1">Leaf</tissue>
    </source>
</reference>
<evidence type="ECO:0000313" key="1">
    <source>
        <dbReference type="EMBL" id="KAF7833606.1"/>
    </source>
</evidence>
<accession>A0A835C6A5</accession>
<organism evidence="1 2">
    <name type="scientific">Senna tora</name>
    <dbReference type="NCBI Taxonomy" id="362788"/>
    <lineage>
        <taxon>Eukaryota</taxon>
        <taxon>Viridiplantae</taxon>
        <taxon>Streptophyta</taxon>
        <taxon>Embryophyta</taxon>
        <taxon>Tracheophyta</taxon>
        <taxon>Spermatophyta</taxon>
        <taxon>Magnoliopsida</taxon>
        <taxon>eudicotyledons</taxon>
        <taxon>Gunneridae</taxon>
        <taxon>Pentapetalae</taxon>
        <taxon>rosids</taxon>
        <taxon>fabids</taxon>
        <taxon>Fabales</taxon>
        <taxon>Fabaceae</taxon>
        <taxon>Caesalpinioideae</taxon>
        <taxon>Cassia clade</taxon>
        <taxon>Senna</taxon>
    </lineage>
</organism>
<proteinExistence type="predicted"/>
<sequence length="146" mass="15975">MNFLKINIRLIWYGDLSSFFKRQSNLSKDRNISNEINLNPIRGIGTGLGFFMSTSTTRSAFSRLIEGMCIAVTSAVGFPNPMASSIFSPISWIKSFTFSMNPPFSSLSSSLCSLSLTSLSTTSGFSSDVDISKQQTQEQLAQARSS</sequence>
<evidence type="ECO:0000313" key="2">
    <source>
        <dbReference type="Proteomes" id="UP000634136"/>
    </source>
</evidence>
<dbReference type="EMBL" id="JAAIUW010000005">
    <property type="protein sequence ID" value="KAF7833606.1"/>
    <property type="molecule type" value="Genomic_DNA"/>
</dbReference>